<organism evidence="1 2">
    <name type="scientific">Candidatus Alloenteromonas pullistercoris</name>
    <dbReference type="NCBI Taxonomy" id="2840785"/>
    <lineage>
        <taxon>Bacteria</taxon>
        <taxon>Bacillati</taxon>
        <taxon>Bacillota</taxon>
        <taxon>Bacillota incertae sedis</taxon>
        <taxon>Candidatus Alloenteromonas</taxon>
    </lineage>
</organism>
<dbReference type="InterPro" id="IPR050179">
    <property type="entry name" value="Trans_hexapeptide_repeat"/>
</dbReference>
<dbReference type="EMBL" id="JADINA010000022">
    <property type="protein sequence ID" value="MBO8426344.1"/>
    <property type="molecule type" value="Genomic_DNA"/>
</dbReference>
<accession>A0A9D9DJL0</accession>
<name>A0A9D9DJL0_9FIRM</name>
<dbReference type="AlphaFoldDB" id="A0A9D9DJL0"/>
<reference evidence="1" key="2">
    <citation type="journal article" date="2021" name="PeerJ">
        <title>Extensive microbial diversity within the chicken gut microbiome revealed by metagenomics and culture.</title>
        <authorList>
            <person name="Gilroy R."/>
            <person name="Ravi A."/>
            <person name="Getino M."/>
            <person name="Pursley I."/>
            <person name="Horton D.L."/>
            <person name="Alikhan N.F."/>
            <person name="Baker D."/>
            <person name="Gharbi K."/>
            <person name="Hall N."/>
            <person name="Watson M."/>
            <person name="Adriaenssens E.M."/>
            <person name="Foster-Nyarko E."/>
            <person name="Jarju S."/>
            <person name="Secka A."/>
            <person name="Antonio M."/>
            <person name="Oren A."/>
            <person name="Chaudhuri R.R."/>
            <person name="La Ragione R."/>
            <person name="Hildebrand F."/>
            <person name="Pallen M.J."/>
        </authorList>
    </citation>
    <scope>NUCLEOTIDE SEQUENCE</scope>
    <source>
        <strain evidence="1">17113</strain>
    </source>
</reference>
<gene>
    <name evidence="1" type="ORF">IAC61_03370</name>
</gene>
<dbReference type="Proteomes" id="UP000823634">
    <property type="component" value="Unassembled WGS sequence"/>
</dbReference>
<dbReference type="PANTHER" id="PTHR43300">
    <property type="entry name" value="ACETYLTRANSFERASE"/>
    <property type="match status" value="1"/>
</dbReference>
<protein>
    <recommendedName>
        <fullName evidence="3">Chloramphenicol acetyltransferase</fullName>
    </recommendedName>
</protein>
<proteinExistence type="predicted"/>
<sequence length="89" mass="9872">MPVEIGKTDPSILPGVHIGDGAIIGANSVVGKSIAPYAVAVGNPCREIRKRFDEETISRLLEIRWWDWEEERVFDNLLALSGGRLNDLK</sequence>
<reference evidence="1" key="1">
    <citation type="submission" date="2020-10" db="EMBL/GenBank/DDBJ databases">
        <authorList>
            <person name="Gilroy R."/>
        </authorList>
    </citation>
    <scope>NUCLEOTIDE SEQUENCE</scope>
    <source>
        <strain evidence="1">17113</strain>
    </source>
</reference>
<dbReference type="InterPro" id="IPR011004">
    <property type="entry name" value="Trimer_LpxA-like_sf"/>
</dbReference>
<evidence type="ECO:0000313" key="1">
    <source>
        <dbReference type="EMBL" id="MBO8426344.1"/>
    </source>
</evidence>
<evidence type="ECO:0008006" key="3">
    <source>
        <dbReference type="Google" id="ProtNLM"/>
    </source>
</evidence>
<dbReference type="SUPFAM" id="SSF51161">
    <property type="entry name" value="Trimeric LpxA-like enzymes"/>
    <property type="match status" value="1"/>
</dbReference>
<evidence type="ECO:0000313" key="2">
    <source>
        <dbReference type="Proteomes" id="UP000823634"/>
    </source>
</evidence>
<comment type="caution">
    <text evidence="1">The sequence shown here is derived from an EMBL/GenBank/DDBJ whole genome shotgun (WGS) entry which is preliminary data.</text>
</comment>
<dbReference type="PANTHER" id="PTHR43300:SF11">
    <property type="entry name" value="ACETYLTRANSFERASE RV3034C-RELATED"/>
    <property type="match status" value="1"/>
</dbReference>
<dbReference type="Gene3D" id="2.160.10.10">
    <property type="entry name" value="Hexapeptide repeat proteins"/>
    <property type="match status" value="1"/>
</dbReference>